<evidence type="ECO:0000256" key="1">
    <source>
        <dbReference type="ARBA" id="ARBA00022723"/>
    </source>
</evidence>
<dbReference type="EMBL" id="JAHQIW010004858">
    <property type="protein sequence ID" value="KAJ1364049.1"/>
    <property type="molecule type" value="Genomic_DNA"/>
</dbReference>
<dbReference type="GO" id="GO:0090385">
    <property type="term" value="P:phagosome-lysosome fusion"/>
    <property type="evidence" value="ECO:0007669"/>
    <property type="project" value="TreeGrafter"/>
</dbReference>
<dbReference type="Gene3D" id="3.30.40.10">
    <property type="entry name" value="Zinc/RING finger domain, C3HC4 (zinc finger)"/>
    <property type="match status" value="1"/>
</dbReference>
<dbReference type="GO" id="GO:0032438">
    <property type="term" value="P:melanosome organization"/>
    <property type="evidence" value="ECO:0007669"/>
    <property type="project" value="TreeGrafter"/>
</dbReference>
<feature type="region of interest" description="Disordered" evidence="5">
    <location>
        <begin position="219"/>
        <end position="260"/>
    </location>
</feature>
<proteinExistence type="predicted"/>
<protein>
    <recommendedName>
        <fullName evidence="6">FYVE-type domain-containing protein</fullName>
    </recommendedName>
</protein>
<keyword evidence="2 4" id="KW-0863">Zinc-finger</keyword>
<name>A0AAD5NCK8_PARTN</name>
<dbReference type="AlphaFoldDB" id="A0AAD5NCK8"/>
<dbReference type="SMART" id="SM00064">
    <property type="entry name" value="FYVE"/>
    <property type="match status" value="1"/>
</dbReference>
<dbReference type="CDD" id="cd15725">
    <property type="entry name" value="FYVE_PIKfyve_Fab1"/>
    <property type="match status" value="1"/>
</dbReference>
<evidence type="ECO:0000259" key="6">
    <source>
        <dbReference type="PROSITE" id="PS50178"/>
    </source>
</evidence>
<dbReference type="GO" id="GO:0008270">
    <property type="term" value="F:zinc ion binding"/>
    <property type="evidence" value="ECO:0007669"/>
    <property type="project" value="UniProtKB-KW"/>
</dbReference>
<dbReference type="InterPro" id="IPR011011">
    <property type="entry name" value="Znf_FYVE_PHD"/>
</dbReference>
<evidence type="ECO:0000256" key="3">
    <source>
        <dbReference type="ARBA" id="ARBA00022833"/>
    </source>
</evidence>
<dbReference type="InterPro" id="IPR043548">
    <property type="entry name" value="PIKfyve"/>
</dbReference>
<feature type="non-terminal residue" evidence="7">
    <location>
        <position position="260"/>
    </location>
</feature>
<dbReference type="GO" id="GO:1903426">
    <property type="term" value="P:regulation of reactive oxygen species biosynthetic process"/>
    <property type="evidence" value="ECO:0007669"/>
    <property type="project" value="TreeGrafter"/>
</dbReference>
<evidence type="ECO:0000256" key="4">
    <source>
        <dbReference type="PROSITE-ProRule" id="PRU00091"/>
    </source>
</evidence>
<dbReference type="PANTHER" id="PTHR46715:SF1">
    <property type="entry name" value="1-PHOSPHATIDYLINOSITOL 3-PHOSPHATE 5-KINASE"/>
    <property type="match status" value="1"/>
</dbReference>
<evidence type="ECO:0000256" key="2">
    <source>
        <dbReference type="ARBA" id="ARBA00022771"/>
    </source>
</evidence>
<dbReference type="GO" id="GO:0012506">
    <property type="term" value="C:vesicle membrane"/>
    <property type="evidence" value="ECO:0007669"/>
    <property type="project" value="TreeGrafter"/>
</dbReference>
<dbReference type="SUPFAM" id="SSF57903">
    <property type="entry name" value="FYVE/PHD zinc finger"/>
    <property type="match status" value="1"/>
</dbReference>
<accession>A0AAD5NCK8</accession>
<dbReference type="GO" id="GO:0052810">
    <property type="term" value="F:1-phosphatidylinositol-5-kinase activity"/>
    <property type="evidence" value="ECO:0007669"/>
    <property type="project" value="TreeGrafter"/>
</dbReference>
<dbReference type="PROSITE" id="PS50178">
    <property type="entry name" value="ZF_FYVE"/>
    <property type="match status" value="1"/>
</dbReference>
<organism evidence="7 8">
    <name type="scientific">Parelaphostrongylus tenuis</name>
    <name type="common">Meningeal worm</name>
    <dbReference type="NCBI Taxonomy" id="148309"/>
    <lineage>
        <taxon>Eukaryota</taxon>
        <taxon>Metazoa</taxon>
        <taxon>Ecdysozoa</taxon>
        <taxon>Nematoda</taxon>
        <taxon>Chromadorea</taxon>
        <taxon>Rhabditida</taxon>
        <taxon>Rhabditina</taxon>
        <taxon>Rhabditomorpha</taxon>
        <taxon>Strongyloidea</taxon>
        <taxon>Metastrongylidae</taxon>
        <taxon>Parelaphostrongylus</taxon>
    </lineage>
</organism>
<keyword evidence="8" id="KW-1185">Reference proteome</keyword>
<dbReference type="FunFam" id="3.30.40.10:FF:000057">
    <property type="entry name" value="1-phosphatidylinositol 3-phosphate 5-kinase isoform X1"/>
    <property type="match status" value="1"/>
</dbReference>
<evidence type="ECO:0000313" key="8">
    <source>
        <dbReference type="Proteomes" id="UP001196413"/>
    </source>
</evidence>
<dbReference type="InterPro" id="IPR000306">
    <property type="entry name" value="Znf_FYVE"/>
</dbReference>
<dbReference type="GO" id="GO:0031410">
    <property type="term" value="C:cytoplasmic vesicle"/>
    <property type="evidence" value="ECO:0007669"/>
    <property type="project" value="TreeGrafter"/>
</dbReference>
<evidence type="ECO:0000256" key="5">
    <source>
        <dbReference type="SAM" id="MobiDB-lite"/>
    </source>
</evidence>
<dbReference type="GO" id="GO:0000285">
    <property type="term" value="F:1-phosphatidylinositol-3-phosphate 5-kinase activity"/>
    <property type="evidence" value="ECO:0007669"/>
    <property type="project" value="InterPro"/>
</dbReference>
<gene>
    <name evidence="7" type="ORF">KIN20_024042</name>
</gene>
<dbReference type="Pfam" id="PF01363">
    <property type="entry name" value="FYVE"/>
    <property type="match status" value="1"/>
</dbReference>
<dbReference type="Proteomes" id="UP001196413">
    <property type="component" value="Unassembled WGS sequence"/>
</dbReference>
<keyword evidence="3" id="KW-0862">Zinc</keyword>
<keyword evidence="1" id="KW-0479">Metal-binding</keyword>
<dbReference type="PANTHER" id="PTHR46715">
    <property type="entry name" value="1-PHOSPHATIDYLINOSITOL 3-PHOSPHATE 5-KINASE"/>
    <property type="match status" value="1"/>
</dbReference>
<reference evidence="7" key="1">
    <citation type="submission" date="2021-06" db="EMBL/GenBank/DDBJ databases">
        <title>Parelaphostrongylus tenuis whole genome reference sequence.</title>
        <authorList>
            <person name="Garwood T.J."/>
            <person name="Larsen P.A."/>
            <person name="Fountain-Jones N.M."/>
            <person name="Garbe J.R."/>
            <person name="Macchietto M.G."/>
            <person name="Kania S.A."/>
            <person name="Gerhold R.W."/>
            <person name="Richards J.E."/>
            <person name="Wolf T.M."/>
        </authorList>
    </citation>
    <scope>NUCLEOTIDE SEQUENCE</scope>
    <source>
        <strain evidence="7">MNPRO001-30</strain>
        <tissue evidence="7">Meninges</tissue>
    </source>
</reference>
<evidence type="ECO:0000313" key="7">
    <source>
        <dbReference type="EMBL" id="KAJ1364049.1"/>
    </source>
</evidence>
<dbReference type="InterPro" id="IPR013083">
    <property type="entry name" value="Znf_RING/FYVE/PHD"/>
</dbReference>
<dbReference type="InterPro" id="IPR017455">
    <property type="entry name" value="Znf_FYVE-rel"/>
</dbReference>
<comment type="caution">
    <text evidence="7">The sequence shown here is derived from an EMBL/GenBank/DDBJ whole genome shotgun (WGS) entry which is preliminary data.</text>
</comment>
<sequence length="260" mass="28995">MNCFTALIHPHIGMTASGSCNEDEITFFDRLAEENIEENSANTTSVISNIFGRFWRPQIATSNETTGSSASFYDGYATSISAADDGSKVNPSSISQESSMRLIYRFSDFFFGGVNGDPPRKLSDRLGNIFRTVNRQGLMDYSRSSFRQYWMPDSTGKECYQCEERFSTFRRRHHCRLCGQIFCSKCCNIHMPGSSLGYLGDLRLCHYCARVMAQYLPPEDDGARSPEESGPVTNEEKTRMVDTLGNMGPTISAVSGNLSS</sequence>
<feature type="domain" description="FYVE-type" evidence="6">
    <location>
        <begin position="153"/>
        <end position="213"/>
    </location>
</feature>